<name>A0A1Z5KKL7_FISSO</name>
<accession>A0A1Z5KKL7</accession>
<dbReference type="AlphaFoldDB" id="A0A1Z5KKL7"/>
<keyword evidence="2" id="KW-1185">Reference proteome</keyword>
<evidence type="ECO:0000313" key="1">
    <source>
        <dbReference type="EMBL" id="GAX26665.1"/>
    </source>
</evidence>
<comment type="caution">
    <text evidence="1">The sequence shown here is derived from an EMBL/GenBank/DDBJ whole genome shotgun (WGS) entry which is preliminary data.</text>
</comment>
<sequence length="147" mass="15851">MSTPKAGGTTPFIARNKGSVGTATIIQGNSLTLVFGYHDKTTRANMANDKKFKKGPRKSAVGCTQASVAAVKSDDEEENKRSVVAESGSACRVVVVAKEHGGNVKAVAHESHVSRQKPIFLIEGEFMFVNKSVMIQCLPYFITLRHV</sequence>
<evidence type="ECO:0000313" key="2">
    <source>
        <dbReference type="Proteomes" id="UP000198406"/>
    </source>
</evidence>
<reference evidence="1 2" key="1">
    <citation type="journal article" date="2015" name="Plant Cell">
        <title>Oil accumulation by the oleaginous diatom Fistulifera solaris as revealed by the genome and transcriptome.</title>
        <authorList>
            <person name="Tanaka T."/>
            <person name="Maeda Y."/>
            <person name="Veluchamy A."/>
            <person name="Tanaka M."/>
            <person name="Abida H."/>
            <person name="Marechal E."/>
            <person name="Bowler C."/>
            <person name="Muto M."/>
            <person name="Sunaga Y."/>
            <person name="Tanaka M."/>
            <person name="Yoshino T."/>
            <person name="Taniguchi T."/>
            <person name="Fukuda Y."/>
            <person name="Nemoto M."/>
            <person name="Matsumoto M."/>
            <person name="Wong P.S."/>
            <person name="Aburatani S."/>
            <person name="Fujibuchi W."/>
        </authorList>
    </citation>
    <scope>NUCLEOTIDE SEQUENCE [LARGE SCALE GENOMIC DNA]</scope>
    <source>
        <strain evidence="1 2">JPCC DA0580</strain>
    </source>
</reference>
<gene>
    <name evidence="1" type="ORF">FisN_2Hu397</name>
</gene>
<dbReference type="Proteomes" id="UP000198406">
    <property type="component" value="Unassembled WGS sequence"/>
</dbReference>
<proteinExistence type="predicted"/>
<dbReference type="InParanoid" id="A0A1Z5KKL7"/>
<organism evidence="1 2">
    <name type="scientific">Fistulifera solaris</name>
    <name type="common">Oleaginous diatom</name>
    <dbReference type="NCBI Taxonomy" id="1519565"/>
    <lineage>
        <taxon>Eukaryota</taxon>
        <taxon>Sar</taxon>
        <taxon>Stramenopiles</taxon>
        <taxon>Ochrophyta</taxon>
        <taxon>Bacillariophyta</taxon>
        <taxon>Bacillariophyceae</taxon>
        <taxon>Bacillariophycidae</taxon>
        <taxon>Naviculales</taxon>
        <taxon>Naviculaceae</taxon>
        <taxon>Fistulifera</taxon>
    </lineage>
</organism>
<protein>
    <submittedName>
        <fullName evidence="1">Uncharacterized protein</fullName>
    </submittedName>
</protein>
<dbReference type="EMBL" id="BDSP01000251">
    <property type="protein sequence ID" value="GAX26665.1"/>
    <property type="molecule type" value="Genomic_DNA"/>
</dbReference>